<gene>
    <name evidence="1" type="ORF">H5985_04830</name>
</gene>
<reference evidence="1 2" key="1">
    <citation type="journal article" date="2021" name="Sci. Rep.">
        <title>The distribution of antibiotic resistance genes in chicken gut microbiota commensals.</title>
        <authorList>
            <person name="Juricova H."/>
            <person name="Matiasovicova J."/>
            <person name="Kubasova T."/>
            <person name="Cejkova D."/>
            <person name="Rychlik I."/>
        </authorList>
    </citation>
    <scope>NUCLEOTIDE SEQUENCE [LARGE SCALE GENOMIC DNA]</scope>
    <source>
        <strain evidence="1 2">An562</strain>
    </source>
</reference>
<name>A0ABS2GUQ1_9BURK</name>
<evidence type="ECO:0008006" key="3">
    <source>
        <dbReference type="Google" id="ProtNLM"/>
    </source>
</evidence>
<proteinExistence type="predicted"/>
<organism evidence="1 2">
    <name type="scientific">Parasutterella secunda</name>
    <dbReference type="NCBI Taxonomy" id="626947"/>
    <lineage>
        <taxon>Bacteria</taxon>
        <taxon>Pseudomonadati</taxon>
        <taxon>Pseudomonadota</taxon>
        <taxon>Betaproteobacteria</taxon>
        <taxon>Burkholderiales</taxon>
        <taxon>Sutterellaceae</taxon>
        <taxon>Parasutterella</taxon>
    </lineage>
</organism>
<dbReference type="Proteomes" id="UP000777002">
    <property type="component" value="Unassembled WGS sequence"/>
</dbReference>
<keyword evidence="2" id="KW-1185">Reference proteome</keyword>
<protein>
    <recommendedName>
        <fullName evidence="3">Phage tail protein</fullName>
    </recommendedName>
</protein>
<sequence>MSKPFEVIISDGQSTLQLNRVAQALRGIPKGYEKAVSRAMNRAATAGRAAAVATIRNEYTLKASTIRRHFTIERASVGSLEALVIGKGTMLPLVQYKTRPKTDTTGNARKPVRVQVKRNGGTKRLGSSFVFKGKILQRLGTKSLPVKEAYGPAIPLIASNDEISRNVRNVMQETFAERIDHEAGYAINEFIKKKRG</sequence>
<comment type="caution">
    <text evidence="1">The sequence shown here is derived from an EMBL/GenBank/DDBJ whole genome shotgun (WGS) entry which is preliminary data.</text>
</comment>
<evidence type="ECO:0000313" key="2">
    <source>
        <dbReference type="Proteomes" id="UP000777002"/>
    </source>
</evidence>
<dbReference type="EMBL" id="JACJKX010000007">
    <property type="protein sequence ID" value="MBM6928593.1"/>
    <property type="molecule type" value="Genomic_DNA"/>
</dbReference>
<accession>A0ABS2GUQ1</accession>
<dbReference type="RefSeq" id="WP_205050181.1">
    <property type="nucleotide sequence ID" value="NZ_JACJKX010000007.1"/>
</dbReference>
<evidence type="ECO:0000313" key="1">
    <source>
        <dbReference type="EMBL" id="MBM6928593.1"/>
    </source>
</evidence>